<feature type="compositionally biased region" description="Basic and acidic residues" evidence="1">
    <location>
        <begin position="201"/>
        <end position="225"/>
    </location>
</feature>
<dbReference type="GeneID" id="94429978"/>
<reference evidence="2 3" key="1">
    <citation type="journal article" date="2017" name="Int. J. Parasitol.">
        <title>The genome of the protozoan parasite Cystoisospora suis and a reverse vaccinology approach to identify vaccine candidates.</title>
        <authorList>
            <person name="Palmieri N."/>
            <person name="Shrestha A."/>
            <person name="Ruttkowski B."/>
            <person name="Beck T."/>
            <person name="Vogl C."/>
            <person name="Tomley F."/>
            <person name="Blake D.P."/>
            <person name="Joachim A."/>
        </authorList>
    </citation>
    <scope>NUCLEOTIDE SEQUENCE [LARGE SCALE GENOMIC DNA]</scope>
    <source>
        <strain evidence="2 3">Wien I</strain>
    </source>
</reference>
<dbReference type="RefSeq" id="XP_067921251.1">
    <property type="nucleotide sequence ID" value="XM_068066767.1"/>
</dbReference>
<feature type="region of interest" description="Disordered" evidence="1">
    <location>
        <begin position="199"/>
        <end position="247"/>
    </location>
</feature>
<proteinExistence type="predicted"/>
<dbReference type="Proteomes" id="UP000221165">
    <property type="component" value="Unassembled WGS sequence"/>
</dbReference>
<dbReference type="VEuPathDB" id="ToxoDB:CSUI_006613"/>
<protein>
    <submittedName>
        <fullName evidence="2">Uncharacterized protein</fullName>
    </submittedName>
</protein>
<feature type="region of interest" description="Disordered" evidence="1">
    <location>
        <begin position="1"/>
        <end position="77"/>
    </location>
</feature>
<dbReference type="EMBL" id="MIGC01003365">
    <property type="protein sequence ID" value="PHJ19552.1"/>
    <property type="molecule type" value="Genomic_DNA"/>
</dbReference>
<feature type="region of interest" description="Disordered" evidence="1">
    <location>
        <begin position="729"/>
        <end position="771"/>
    </location>
</feature>
<evidence type="ECO:0000313" key="2">
    <source>
        <dbReference type="EMBL" id="PHJ19552.1"/>
    </source>
</evidence>
<feature type="compositionally biased region" description="Polar residues" evidence="1">
    <location>
        <begin position="741"/>
        <end position="751"/>
    </location>
</feature>
<comment type="caution">
    <text evidence="2">The sequence shown here is derived from an EMBL/GenBank/DDBJ whole genome shotgun (WGS) entry which is preliminary data.</text>
</comment>
<gene>
    <name evidence="2" type="ORF">CSUI_006613</name>
</gene>
<accession>A0A2C6KTE7</accession>
<name>A0A2C6KTE7_9APIC</name>
<sequence length="838" mass="93439">MCARSCFSRGEPKWGSQGAFDSGSRLTEKSGEMYHGGTRDERGQDRESVADLARGNRRQNVRTEKKGMRHRVCRSDSDSGADVFSDPTCVRVLNANGESSTTDRIKRQRIGDEFYHLVSKDTHMDTVPPATTGFMEPFCDIRGCRERAAAISRTTEKPLAVDIVPVCDDESVGSAAHKVAEVSTSSVGEPRHPLTLSCIERGAELPPERGRQGGRDRFDREHRGDGGLTDASVEDAGGNRENQARDASRHILQTKRESLGGDFGVSVSGVVSNRRNVVGGVLREKKESTFPALGVAQRNDSCSRCSGQTQDAEEGESLLESEQSTRLVEEEGGRSSPECAFSCSGTESSPTAEEDVLCGEADRERRESDTSLSLWSQLLKEEEELRRRDAAPPSAFIALWREGPRRRSSAEGLLGAGTDDVDALLRCTSAHLSCVILVTSSKIMERWRELGLSAGWRWFQRKVLRRMTRAQLKRWAVKGDAGTTASATRRKNVFGPREAETMTDAEASTADLIELPEELAQSSDHIAWKMTTANWELLYESVQAEMGYRARLYSEKLLRLHEHLVEQVAELIEDRLDLEQHLLCLPCFSGDSGRPNSGGFTGYEDLDPLPKDSEPSGHQMKLPVPRWKRCIPLLRKATTGAFSLIRGLNEVWDEYEEWAEMVCHVLDCLDFRITQEREACDQKWPHTPNLGDVAKLQFRTFCIFDSRLMPCICVSVYALIHELEEQLGRSSVDPSGPETIRSPQATANSTGEPAVQRDTQQTAKTATGAASSQRKYLSRARSASAMELFEALMQRFEELDVADDGLMSRVTRQEFRMYFMTPIKETFHHLSYASWNVS</sequence>
<keyword evidence="3" id="KW-1185">Reference proteome</keyword>
<feature type="region of interest" description="Disordered" evidence="1">
    <location>
        <begin position="296"/>
        <end position="364"/>
    </location>
</feature>
<evidence type="ECO:0000313" key="3">
    <source>
        <dbReference type="Proteomes" id="UP000221165"/>
    </source>
</evidence>
<organism evidence="2 3">
    <name type="scientific">Cystoisospora suis</name>
    <dbReference type="NCBI Taxonomy" id="483139"/>
    <lineage>
        <taxon>Eukaryota</taxon>
        <taxon>Sar</taxon>
        <taxon>Alveolata</taxon>
        <taxon>Apicomplexa</taxon>
        <taxon>Conoidasida</taxon>
        <taxon>Coccidia</taxon>
        <taxon>Eucoccidiorida</taxon>
        <taxon>Eimeriorina</taxon>
        <taxon>Sarcocystidae</taxon>
        <taxon>Cystoisospora</taxon>
    </lineage>
</organism>
<feature type="compositionally biased region" description="Basic and acidic residues" evidence="1">
    <location>
        <begin position="26"/>
        <end position="49"/>
    </location>
</feature>
<dbReference type="OrthoDB" id="330326at2759"/>
<dbReference type="AlphaFoldDB" id="A0A2C6KTE7"/>
<feature type="compositionally biased region" description="Polar residues" evidence="1">
    <location>
        <begin position="298"/>
        <end position="310"/>
    </location>
</feature>
<evidence type="ECO:0000256" key="1">
    <source>
        <dbReference type="SAM" id="MobiDB-lite"/>
    </source>
</evidence>
<feature type="compositionally biased region" description="Low complexity" evidence="1">
    <location>
        <begin position="759"/>
        <end position="771"/>
    </location>
</feature>